<name>A0A3N6PTI8_9CYAN</name>
<dbReference type="EMBL" id="RCBY01000074">
    <property type="protein sequence ID" value="RQH42270.1"/>
    <property type="molecule type" value="Genomic_DNA"/>
</dbReference>
<comment type="caution">
    <text evidence="1">The sequence shown here is derived from an EMBL/GenBank/DDBJ whole genome shotgun (WGS) entry which is preliminary data.</text>
</comment>
<dbReference type="Gene3D" id="3.40.50.2000">
    <property type="entry name" value="Glycogen Phosphorylase B"/>
    <property type="match status" value="1"/>
</dbReference>
<evidence type="ECO:0000313" key="1">
    <source>
        <dbReference type="EMBL" id="RQH42270.1"/>
    </source>
</evidence>
<proteinExistence type="predicted"/>
<dbReference type="RefSeq" id="WP_124154794.1">
    <property type="nucleotide sequence ID" value="NZ_CAWOLW010000689.1"/>
</dbReference>
<sequence length="225" mass="26263">MTNRLKFWGLLYLKAYLKLFKNLKVVSFEVDDDVLPEKFRLPDESKYIIPHPIISEAKPKFLPAERIPSNVPIKIGVVGMIRPDKPINQVIDKLQEYIKSSEHQCELVIGTPFGQKPKYLDELNVTLYDTTKQENYIQVLNEIDIVVIHYEKDRYYYRPSGVIIDAASCGCYIIASDYPVIKNQVNWPKKIGSTFSNFDEISNLIDEGIIHIREKGHDNHWHWRE</sequence>
<dbReference type="OrthoDB" id="581133at2"/>
<dbReference type="SUPFAM" id="SSF53756">
    <property type="entry name" value="UDP-Glycosyltransferase/glycogen phosphorylase"/>
    <property type="match status" value="1"/>
</dbReference>
<accession>A0A3N6PTI8</accession>
<dbReference type="AlphaFoldDB" id="A0A3N6PTI8"/>
<gene>
    <name evidence="1" type="ORF">D5R40_14625</name>
</gene>
<keyword evidence="1" id="KW-0808">Transferase</keyword>
<evidence type="ECO:0000313" key="2">
    <source>
        <dbReference type="Proteomes" id="UP000269154"/>
    </source>
</evidence>
<keyword evidence="2" id="KW-1185">Reference proteome</keyword>
<organism evidence="1 2">
    <name type="scientific">Okeania hirsuta</name>
    <dbReference type="NCBI Taxonomy" id="1458930"/>
    <lineage>
        <taxon>Bacteria</taxon>
        <taxon>Bacillati</taxon>
        <taxon>Cyanobacteriota</taxon>
        <taxon>Cyanophyceae</taxon>
        <taxon>Oscillatoriophycideae</taxon>
        <taxon>Oscillatoriales</taxon>
        <taxon>Microcoleaceae</taxon>
        <taxon>Okeania</taxon>
    </lineage>
</organism>
<dbReference type="GO" id="GO:0016740">
    <property type="term" value="F:transferase activity"/>
    <property type="evidence" value="ECO:0007669"/>
    <property type="project" value="UniProtKB-KW"/>
</dbReference>
<dbReference type="Proteomes" id="UP000269154">
    <property type="component" value="Unassembled WGS sequence"/>
</dbReference>
<reference evidence="1 2" key="1">
    <citation type="journal article" date="2018" name="ACS Chem. Biol.">
        <title>Ketoreductase domain dysfunction expands chemodiversity: malyngamide biosynthesis in the cyanobacterium Okeania hirsuta.</title>
        <authorList>
            <person name="Moss N.A."/>
            <person name="Leao T."/>
            <person name="Rankin M."/>
            <person name="McCullough T.M."/>
            <person name="Qu P."/>
            <person name="Korobeynikov A."/>
            <person name="Smith J.L."/>
            <person name="Gerwick L."/>
            <person name="Gerwick W.H."/>
        </authorList>
    </citation>
    <scope>NUCLEOTIDE SEQUENCE [LARGE SCALE GENOMIC DNA]</scope>
    <source>
        <strain evidence="1 2">PAB10Feb10-1</strain>
    </source>
</reference>
<protein>
    <submittedName>
        <fullName evidence="1">Glycosyltransferase family 1 protein</fullName>
    </submittedName>
</protein>